<dbReference type="AlphaFoldDB" id="A0A177N4V8"/>
<dbReference type="Pfam" id="PF05161">
    <property type="entry name" value="MOFRL"/>
    <property type="match status" value="1"/>
</dbReference>
<dbReference type="InterPro" id="IPR007835">
    <property type="entry name" value="MOFRL"/>
</dbReference>
<feature type="domain" description="MOFRL-associated" evidence="2">
    <location>
        <begin position="13"/>
        <end position="252"/>
    </location>
</feature>
<protein>
    <submittedName>
        <fullName evidence="3">Glycerate kinase</fullName>
    </submittedName>
</protein>
<dbReference type="InterPro" id="IPR025286">
    <property type="entry name" value="MOFRL_assoc_dom"/>
</dbReference>
<comment type="caution">
    <text evidence="3">The sequence shown here is derived from an EMBL/GenBank/DDBJ whole genome shotgun (WGS) entry which is preliminary data.</text>
</comment>
<dbReference type="InterPro" id="IPR037035">
    <property type="entry name" value="GK-like_C_sf"/>
</dbReference>
<keyword evidence="3" id="KW-0808">Transferase</keyword>
<sequence>MTFAAESAARATALAIFQAGVAAADPAACVGNYLHTAGDQLAIGCDGNNRRGNWRRIHLLSFGKAACAMAHAAVQIIPQTWLAAAGIAVTNYENAVAVDNVQVFGAGHPLPDQAGLAAAETVVGRLRTLRAGDLVLALISGGGSALLPCPVAGVSLADKIATTQLLLASGANINQINCVRKHLSSLKGGGLARLAAVAELHALVLSDVLDDDLSAIASGPCVPDDTTFAQAIDILQAYRIWPEIPDNVKNHLLEGNRGLHAETPKTGDPIFETAGHHLIGSNALSVDAAVAAAKSSGYATDLFSKQLSGEARMVAERLCLHAQAVCAGLDRPLAVVAGGETTVTLRGTGKGGRNQEIALAFAIAAEAYGLNCRWTFLSAGSDGRDGPTDAAGAIVDNGSLARIRAAAIDPAAMLNDNNAYPALDAANDLLKCGATGTNVADLQVLLLHPNA</sequence>
<evidence type="ECO:0000313" key="4">
    <source>
        <dbReference type="Proteomes" id="UP000077857"/>
    </source>
</evidence>
<dbReference type="PANTHER" id="PTHR12227:SF0">
    <property type="entry name" value="GLYCERATE KINASE"/>
    <property type="match status" value="1"/>
</dbReference>
<dbReference type="PANTHER" id="PTHR12227">
    <property type="entry name" value="GLYCERATE KINASE"/>
    <property type="match status" value="1"/>
</dbReference>
<organism evidence="3 4">
    <name type="scientific">Methylomonas koyamae</name>
    <dbReference type="NCBI Taxonomy" id="702114"/>
    <lineage>
        <taxon>Bacteria</taxon>
        <taxon>Pseudomonadati</taxon>
        <taxon>Pseudomonadota</taxon>
        <taxon>Gammaproteobacteria</taxon>
        <taxon>Methylococcales</taxon>
        <taxon>Methylococcaceae</taxon>
        <taxon>Methylomonas</taxon>
    </lineage>
</organism>
<evidence type="ECO:0000259" key="2">
    <source>
        <dbReference type="Pfam" id="PF13660"/>
    </source>
</evidence>
<accession>A0A177N4V8</accession>
<name>A0A177N4V8_9GAMM</name>
<gene>
    <name evidence="3" type="ORF">A1507_17865</name>
</gene>
<dbReference type="Pfam" id="PF13660">
    <property type="entry name" value="DUF4147"/>
    <property type="match status" value="1"/>
</dbReference>
<feature type="domain" description="MOFRL" evidence="1">
    <location>
        <begin position="334"/>
        <end position="441"/>
    </location>
</feature>
<reference evidence="3 4" key="1">
    <citation type="submission" date="2016-03" db="EMBL/GenBank/DDBJ databases">
        <authorList>
            <person name="Ploux O."/>
        </authorList>
    </citation>
    <scope>NUCLEOTIDE SEQUENCE [LARGE SCALE GENOMIC DNA]</scope>
    <source>
        <strain evidence="3 4">R-45378</strain>
    </source>
</reference>
<dbReference type="GO" id="GO:0005737">
    <property type="term" value="C:cytoplasm"/>
    <property type="evidence" value="ECO:0007669"/>
    <property type="project" value="TreeGrafter"/>
</dbReference>
<dbReference type="EMBL" id="LUUJ01000103">
    <property type="protein sequence ID" value="OAI13026.1"/>
    <property type="molecule type" value="Genomic_DNA"/>
</dbReference>
<keyword evidence="3" id="KW-0418">Kinase</keyword>
<evidence type="ECO:0000313" key="3">
    <source>
        <dbReference type="EMBL" id="OAI13026.1"/>
    </source>
</evidence>
<dbReference type="RefSeq" id="WP_064041663.1">
    <property type="nucleotide sequence ID" value="NZ_LUUJ01000103.1"/>
</dbReference>
<dbReference type="OrthoDB" id="9766552at2"/>
<dbReference type="GO" id="GO:0008887">
    <property type="term" value="F:glycerate kinase activity"/>
    <property type="evidence" value="ECO:0007669"/>
    <property type="project" value="InterPro"/>
</dbReference>
<dbReference type="InterPro" id="IPR039760">
    <property type="entry name" value="MOFRL_protein"/>
</dbReference>
<dbReference type="Proteomes" id="UP000077857">
    <property type="component" value="Unassembled WGS sequence"/>
</dbReference>
<evidence type="ECO:0000259" key="1">
    <source>
        <dbReference type="Pfam" id="PF05161"/>
    </source>
</evidence>
<dbReference type="InterPro" id="IPR038614">
    <property type="entry name" value="GK_N_sf"/>
</dbReference>
<proteinExistence type="predicted"/>
<dbReference type="Gene3D" id="3.40.1480.10">
    <property type="entry name" value="MOFRL domain"/>
    <property type="match status" value="1"/>
</dbReference>
<dbReference type="SUPFAM" id="SSF82544">
    <property type="entry name" value="GckA/TtuD-like"/>
    <property type="match status" value="1"/>
</dbReference>
<dbReference type="Gene3D" id="3.40.50.10180">
    <property type="entry name" value="Glycerate kinase, MOFRL-like N-terminal domain"/>
    <property type="match status" value="1"/>
</dbReference>